<keyword evidence="2" id="KW-1185">Reference proteome</keyword>
<proteinExistence type="predicted"/>
<sequence>VAYFESGRSNIDPRHLKDVIALSFVDSLYITAQLLCDPYEYPDPHELKRILGNVGKAGITLLVPPSNPMVREVSSGSWRTANYVDFDGKAEDCFSSTSLHLSFTEFHLPLYDGVRGLLDNQVSFLESVVSIHEAGSWVADIDICEALEEVCRLDPQPTCEHAKQLKPEQTLVSVECWDEVLDMPVGVFVARAHKNWIARLALAAVLVQQAERDITVTLCPETVCWPCVAQESLEQKFLWQESSGQVFIY</sequence>
<name>A0A8E2ENE9_9PEZI</name>
<dbReference type="EMBL" id="KV751031">
    <property type="protein sequence ID" value="OCL01947.1"/>
    <property type="molecule type" value="Genomic_DNA"/>
</dbReference>
<organism evidence="1 2">
    <name type="scientific">Glonium stellatum</name>
    <dbReference type="NCBI Taxonomy" id="574774"/>
    <lineage>
        <taxon>Eukaryota</taxon>
        <taxon>Fungi</taxon>
        <taxon>Dikarya</taxon>
        <taxon>Ascomycota</taxon>
        <taxon>Pezizomycotina</taxon>
        <taxon>Dothideomycetes</taxon>
        <taxon>Pleosporomycetidae</taxon>
        <taxon>Gloniales</taxon>
        <taxon>Gloniaceae</taxon>
        <taxon>Glonium</taxon>
    </lineage>
</organism>
<dbReference type="OrthoDB" id="5354164at2759"/>
<reference evidence="1 2" key="1">
    <citation type="journal article" date="2016" name="Nat. Commun.">
        <title>Ectomycorrhizal ecology is imprinted in the genome of the dominant symbiotic fungus Cenococcum geophilum.</title>
        <authorList>
            <consortium name="DOE Joint Genome Institute"/>
            <person name="Peter M."/>
            <person name="Kohler A."/>
            <person name="Ohm R.A."/>
            <person name="Kuo A."/>
            <person name="Krutzmann J."/>
            <person name="Morin E."/>
            <person name="Arend M."/>
            <person name="Barry K.W."/>
            <person name="Binder M."/>
            <person name="Choi C."/>
            <person name="Clum A."/>
            <person name="Copeland A."/>
            <person name="Grisel N."/>
            <person name="Haridas S."/>
            <person name="Kipfer T."/>
            <person name="LaButti K."/>
            <person name="Lindquist E."/>
            <person name="Lipzen A."/>
            <person name="Maire R."/>
            <person name="Meier B."/>
            <person name="Mihaltcheva S."/>
            <person name="Molinier V."/>
            <person name="Murat C."/>
            <person name="Poggeler S."/>
            <person name="Quandt C.A."/>
            <person name="Sperisen C."/>
            <person name="Tritt A."/>
            <person name="Tisserant E."/>
            <person name="Crous P.W."/>
            <person name="Henrissat B."/>
            <person name="Nehls U."/>
            <person name="Egli S."/>
            <person name="Spatafora J.W."/>
            <person name="Grigoriev I.V."/>
            <person name="Martin F.M."/>
        </authorList>
    </citation>
    <scope>NUCLEOTIDE SEQUENCE [LARGE SCALE GENOMIC DNA]</scope>
    <source>
        <strain evidence="1 2">CBS 207.34</strain>
    </source>
</reference>
<dbReference type="AlphaFoldDB" id="A0A8E2ENE9"/>
<gene>
    <name evidence="1" type="ORF">AOQ84DRAFT_305675</name>
</gene>
<evidence type="ECO:0000313" key="1">
    <source>
        <dbReference type="EMBL" id="OCL01947.1"/>
    </source>
</evidence>
<dbReference type="Proteomes" id="UP000250140">
    <property type="component" value="Unassembled WGS sequence"/>
</dbReference>
<protein>
    <submittedName>
        <fullName evidence="1">Uncharacterized protein</fullName>
    </submittedName>
</protein>
<accession>A0A8E2ENE9</accession>
<feature type="non-terminal residue" evidence="1">
    <location>
        <position position="1"/>
    </location>
</feature>
<evidence type="ECO:0000313" key="2">
    <source>
        <dbReference type="Proteomes" id="UP000250140"/>
    </source>
</evidence>